<proteinExistence type="predicted"/>
<reference evidence="2 3" key="1">
    <citation type="journal article" date="2022" name="Nat. Plants">
        <title>Genomes of leafy and leafless Platanthera orchids illuminate the evolution of mycoheterotrophy.</title>
        <authorList>
            <person name="Li M.H."/>
            <person name="Liu K.W."/>
            <person name="Li Z."/>
            <person name="Lu H.C."/>
            <person name="Ye Q.L."/>
            <person name="Zhang D."/>
            <person name="Wang J.Y."/>
            <person name="Li Y.F."/>
            <person name="Zhong Z.M."/>
            <person name="Liu X."/>
            <person name="Yu X."/>
            <person name="Liu D.K."/>
            <person name="Tu X.D."/>
            <person name="Liu B."/>
            <person name="Hao Y."/>
            <person name="Liao X.Y."/>
            <person name="Jiang Y.T."/>
            <person name="Sun W.H."/>
            <person name="Chen J."/>
            <person name="Chen Y.Q."/>
            <person name="Ai Y."/>
            <person name="Zhai J.W."/>
            <person name="Wu S.S."/>
            <person name="Zhou Z."/>
            <person name="Hsiao Y.Y."/>
            <person name="Wu W.L."/>
            <person name="Chen Y.Y."/>
            <person name="Lin Y.F."/>
            <person name="Hsu J.L."/>
            <person name="Li C.Y."/>
            <person name="Wang Z.W."/>
            <person name="Zhao X."/>
            <person name="Zhong W.Y."/>
            <person name="Ma X.K."/>
            <person name="Ma L."/>
            <person name="Huang J."/>
            <person name="Chen G.Z."/>
            <person name="Huang M.Z."/>
            <person name="Huang L."/>
            <person name="Peng D.H."/>
            <person name="Luo Y.B."/>
            <person name="Zou S.Q."/>
            <person name="Chen S.P."/>
            <person name="Lan S."/>
            <person name="Tsai W.C."/>
            <person name="Van de Peer Y."/>
            <person name="Liu Z.J."/>
        </authorList>
    </citation>
    <scope>NUCLEOTIDE SEQUENCE [LARGE SCALE GENOMIC DNA]</scope>
    <source>
        <strain evidence="2">Lor288</strain>
    </source>
</reference>
<feature type="compositionally biased region" description="Acidic residues" evidence="1">
    <location>
        <begin position="54"/>
        <end position="63"/>
    </location>
</feature>
<evidence type="ECO:0000256" key="1">
    <source>
        <dbReference type="SAM" id="MobiDB-lite"/>
    </source>
</evidence>
<dbReference type="PANTHER" id="PTHR36354">
    <property type="entry name" value="IMPORT INNER MEMBRANE TRANSLOCASE SUBUNIT"/>
    <property type="match status" value="1"/>
</dbReference>
<dbReference type="EMBL" id="JBBWWR010000014">
    <property type="protein sequence ID" value="KAK8953624.1"/>
    <property type="molecule type" value="Genomic_DNA"/>
</dbReference>
<comment type="caution">
    <text evidence="2">The sequence shown here is derived from an EMBL/GenBank/DDBJ whole genome shotgun (WGS) entry which is preliminary data.</text>
</comment>
<sequence>MKLLAVDVPMAAGPDQRIFLIGDELEYAVGGGLISELRDPIVKALAAEKEFEAIDIEEEEEDEKRELEEALSKQHEEERIALKEEKRRLELENLEKSSS</sequence>
<dbReference type="Proteomes" id="UP001412067">
    <property type="component" value="Unassembled WGS sequence"/>
</dbReference>
<evidence type="ECO:0000313" key="2">
    <source>
        <dbReference type="EMBL" id="KAK8953624.1"/>
    </source>
</evidence>
<accession>A0ABR2LY16</accession>
<organism evidence="2 3">
    <name type="scientific">Platanthera guangdongensis</name>
    <dbReference type="NCBI Taxonomy" id="2320717"/>
    <lineage>
        <taxon>Eukaryota</taxon>
        <taxon>Viridiplantae</taxon>
        <taxon>Streptophyta</taxon>
        <taxon>Embryophyta</taxon>
        <taxon>Tracheophyta</taxon>
        <taxon>Spermatophyta</taxon>
        <taxon>Magnoliopsida</taxon>
        <taxon>Liliopsida</taxon>
        <taxon>Asparagales</taxon>
        <taxon>Orchidaceae</taxon>
        <taxon>Orchidoideae</taxon>
        <taxon>Orchideae</taxon>
        <taxon>Orchidinae</taxon>
        <taxon>Platanthera</taxon>
    </lineage>
</organism>
<feature type="compositionally biased region" description="Basic and acidic residues" evidence="1">
    <location>
        <begin position="64"/>
        <end position="76"/>
    </location>
</feature>
<protein>
    <submittedName>
        <fullName evidence="2">Uncharacterized protein</fullName>
    </submittedName>
</protein>
<gene>
    <name evidence="2" type="ORF">KSP40_PGU017424</name>
</gene>
<keyword evidence="3" id="KW-1185">Reference proteome</keyword>
<dbReference type="PANTHER" id="PTHR36354:SF2">
    <property type="entry name" value="IMPORT INNER MEMBRANE TRANSLOCASE SUBUNIT"/>
    <property type="match status" value="1"/>
</dbReference>
<evidence type="ECO:0000313" key="3">
    <source>
        <dbReference type="Proteomes" id="UP001412067"/>
    </source>
</evidence>
<name>A0ABR2LY16_9ASPA</name>
<feature type="region of interest" description="Disordered" evidence="1">
    <location>
        <begin position="54"/>
        <end position="76"/>
    </location>
</feature>